<protein>
    <recommendedName>
        <fullName evidence="4">DUF4878 domain-containing protein</fullName>
    </recommendedName>
</protein>
<comment type="caution">
    <text evidence="2">The sequence shown here is derived from an EMBL/GenBank/DDBJ whole genome shotgun (WGS) entry which is preliminary data.</text>
</comment>
<reference evidence="3" key="1">
    <citation type="journal article" date="2019" name="Int. J. Syst. Evol. Microbiol.">
        <title>The Global Catalogue of Microorganisms (GCM) 10K type strain sequencing project: providing services to taxonomists for standard genome sequencing and annotation.</title>
        <authorList>
            <consortium name="The Broad Institute Genomics Platform"/>
            <consortium name="The Broad Institute Genome Sequencing Center for Infectious Disease"/>
            <person name="Wu L."/>
            <person name="Ma J."/>
        </authorList>
    </citation>
    <scope>NUCLEOTIDE SEQUENCE [LARGE SCALE GENOMIC DNA]</scope>
    <source>
        <strain evidence="3">JCM 16929</strain>
    </source>
</reference>
<name>A0ABP7AF16_9ACTN</name>
<keyword evidence="3" id="KW-1185">Reference proteome</keyword>
<gene>
    <name evidence="2" type="ORF">GCM10022236_36610</name>
</gene>
<feature type="region of interest" description="Disordered" evidence="1">
    <location>
        <begin position="47"/>
        <end position="101"/>
    </location>
</feature>
<sequence>MSRRMIIAAVVAGLALTVGILRTADHDRRTSVPAPTAPVVSAVPSVAPAPSAVPAPSGHAASGSAEPSAPSEPVEEGAGADGSARDAGPDSTGQDAADRRAWEPVATGFGRAFTAVRSGDATPAWQARLRPYVTAAVDKQLATVDVGNVPRGRFDGLDVLDASAEQVTVQATYDPGWALVLYLVSDGHHDWKVYRYDRLEQ</sequence>
<dbReference type="EMBL" id="BAABAB010000027">
    <property type="protein sequence ID" value="GAA3630789.1"/>
    <property type="molecule type" value="Genomic_DNA"/>
</dbReference>
<dbReference type="RefSeq" id="WP_344807239.1">
    <property type="nucleotide sequence ID" value="NZ_BAABAB010000027.1"/>
</dbReference>
<evidence type="ECO:0000313" key="2">
    <source>
        <dbReference type="EMBL" id="GAA3630789.1"/>
    </source>
</evidence>
<feature type="compositionally biased region" description="Low complexity" evidence="1">
    <location>
        <begin position="47"/>
        <end position="72"/>
    </location>
</feature>
<organism evidence="2 3">
    <name type="scientific">Microlunatus ginsengisoli</name>
    <dbReference type="NCBI Taxonomy" id="363863"/>
    <lineage>
        <taxon>Bacteria</taxon>
        <taxon>Bacillati</taxon>
        <taxon>Actinomycetota</taxon>
        <taxon>Actinomycetes</taxon>
        <taxon>Propionibacteriales</taxon>
        <taxon>Propionibacteriaceae</taxon>
        <taxon>Microlunatus</taxon>
    </lineage>
</organism>
<accession>A0ABP7AF16</accession>
<dbReference type="Proteomes" id="UP001501490">
    <property type="component" value="Unassembled WGS sequence"/>
</dbReference>
<evidence type="ECO:0000313" key="3">
    <source>
        <dbReference type="Proteomes" id="UP001501490"/>
    </source>
</evidence>
<proteinExistence type="predicted"/>
<evidence type="ECO:0008006" key="4">
    <source>
        <dbReference type="Google" id="ProtNLM"/>
    </source>
</evidence>
<evidence type="ECO:0000256" key="1">
    <source>
        <dbReference type="SAM" id="MobiDB-lite"/>
    </source>
</evidence>